<comment type="function">
    <text evidence="12">Transposase-derived protein that may have nuclease activity. Does not have transposase activity.</text>
</comment>
<feature type="domain" description="DDE Tnp4" evidence="13">
    <location>
        <begin position="151"/>
        <end position="307"/>
    </location>
</feature>
<dbReference type="GO" id="GO:0004518">
    <property type="term" value="F:nuclease activity"/>
    <property type="evidence" value="ECO:0007669"/>
    <property type="project" value="UniProtKB-KW"/>
</dbReference>
<comment type="subcellular location">
    <subcellularLocation>
        <location evidence="3">Cytoplasm</location>
    </subcellularLocation>
    <subcellularLocation>
        <location evidence="2">Nucleus</location>
    </subcellularLocation>
</comment>
<evidence type="ECO:0000256" key="1">
    <source>
        <dbReference type="ARBA" id="ARBA00001968"/>
    </source>
</evidence>
<keyword evidence="15" id="KW-1185">Reference proteome</keyword>
<dbReference type="AlphaFoldDB" id="A0AA38IYK1"/>
<keyword evidence="10" id="KW-0539">Nucleus</keyword>
<dbReference type="PANTHER" id="PTHR22930:SF289">
    <property type="entry name" value="DDE TNP4 DOMAIN-CONTAINING PROTEIN-RELATED"/>
    <property type="match status" value="1"/>
</dbReference>
<reference evidence="14" key="1">
    <citation type="journal article" date="2023" name="G3 (Bethesda)">
        <title>Whole genome assemblies of Zophobas morio and Tenebrio molitor.</title>
        <authorList>
            <person name="Kaur S."/>
            <person name="Stinson S.A."/>
            <person name="diCenzo G.C."/>
        </authorList>
    </citation>
    <scope>NUCLEOTIDE SEQUENCE</scope>
    <source>
        <strain evidence="14">QUZm001</strain>
    </source>
</reference>
<dbReference type="GO" id="GO:0005737">
    <property type="term" value="C:cytoplasm"/>
    <property type="evidence" value="ECO:0007669"/>
    <property type="project" value="UniProtKB-SubCell"/>
</dbReference>
<protein>
    <recommendedName>
        <fullName evidence="5">Putative nuclease HARBI1</fullName>
    </recommendedName>
    <alternativeName>
        <fullName evidence="11">Harbinger transposase-derived nuclease</fullName>
    </alternativeName>
</protein>
<dbReference type="PRINTS" id="PR02086">
    <property type="entry name" value="PUTNUCHARBI1"/>
</dbReference>
<dbReference type="PANTHER" id="PTHR22930">
    <property type="match status" value="1"/>
</dbReference>
<comment type="cofactor">
    <cofactor evidence="1">
        <name>a divalent metal cation</name>
        <dbReference type="ChEBI" id="CHEBI:60240"/>
    </cofactor>
</comment>
<gene>
    <name evidence="14" type="ORF">Zmor_005894</name>
</gene>
<evidence type="ECO:0000256" key="4">
    <source>
        <dbReference type="ARBA" id="ARBA00006958"/>
    </source>
</evidence>
<evidence type="ECO:0000256" key="10">
    <source>
        <dbReference type="ARBA" id="ARBA00023242"/>
    </source>
</evidence>
<evidence type="ECO:0000256" key="6">
    <source>
        <dbReference type="ARBA" id="ARBA00022490"/>
    </source>
</evidence>
<evidence type="ECO:0000256" key="8">
    <source>
        <dbReference type="ARBA" id="ARBA00022723"/>
    </source>
</evidence>
<dbReference type="InterPro" id="IPR027806">
    <property type="entry name" value="HARBI1_dom"/>
</dbReference>
<keyword evidence="8" id="KW-0479">Metal-binding</keyword>
<evidence type="ECO:0000256" key="3">
    <source>
        <dbReference type="ARBA" id="ARBA00004496"/>
    </source>
</evidence>
<comment type="similarity">
    <text evidence="4">Belongs to the HARBI1 family.</text>
</comment>
<name>A0AA38IYK1_9CUCU</name>
<dbReference type="GO" id="GO:0016787">
    <property type="term" value="F:hydrolase activity"/>
    <property type="evidence" value="ECO:0007669"/>
    <property type="project" value="UniProtKB-KW"/>
</dbReference>
<evidence type="ECO:0000256" key="2">
    <source>
        <dbReference type="ARBA" id="ARBA00004123"/>
    </source>
</evidence>
<keyword evidence="6" id="KW-0963">Cytoplasm</keyword>
<dbReference type="EMBL" id="JALNTZ010000002">
    <property type="protein sequence ID" value="KAJ3661499.1"/>
    <property type="molecule type" value="Genomic_DNA"/>
</dbReference>
<evidence type="ECO:0000256" key="5">
    <source>
        <dbReference type="ARBA" id="ARBA00015519"/>
    </source>
</evidence>
<organism evidence="14 15">
    <name type="scientific">Zophobas morio</name>
    <dbReference type="NCBI Taxonomy" id="2755281"/>
    <lineage>
        <taxon>Eukaryota</taxon>
        <taxon>Metazoa</taxon>
        <taxon>Ecdysozoa</taxon>
        <taxon>Arthropoda</taxon>
        <taxon>Hexapoda</taxon>
        <taxon>Insecta</taxon>
        <taxon>Pterygota</taxon>
        <taxon>Neoptera</taxon>
        <taxon>Endopterygota</taxon>
        <taxon>Coleoptera</taxon>
        <taxon>Polyphaga</taxon>
        <taxon>Cucujiformia</taxon>
        <taxon>Tenebrionidae</taxon>
        <taxon>Zophobas</taxon>
    </lineage>
</organism>
<dbReference type="Pfam" id="PF13359">
    <property type="entry name" value="DDE_Tnp_4"/>
    <property type="match status" value="1"/>
</dbReference>
<keyword evidence="9" id="KW-0378">Hydrolase</keyword>
<accession>A0AA38IYK1</accession>
<dbReference type="Proteomes" id="UP001168821">
    <property type="component" value="Unassembled WGS sequence"/>
</dbReference>
<evidence type="ECO:0000256" key="12">
    <source>
        <dbReference type="ARBA" id="ARBA00045850"/>
    </source>
</evidence>
<keyword evidence="7" id="KW-0540">Nuclease</keyword>
<evidence type="ECO:0000256" key="7">
    <source>
        <dbReference type="ARBA" id="ARBA00022722"/>
    </source>
</evidence>
<sequence>MARFFPYLNNNGGNNYLRRLKQRLRDENDAFDLTDARFMELFRLNKETMRELINMLEPHLAGGTRGHKISKEQRILAAVRFFASGSYQRSVGQDCFINLSQSQISLAITEVATAIETHLHGFINFPGQEEYPGIKAIIMERFNVPGVIGFVDGTHIAITKPKVDVEHQYMNRKGYHSKNVQIICGPNNKIFSINAAHGGASHDAFIWRNSRINDVLHERFITGDRTSWLLGDSGYPLLPYILTPIRNPPENSPQHRFNVAHRRARSCIERCLGILKARFRCLIKERMLKYSPAKAGSIINACTILHNIMIHRNLPLPEEHEIQNYMDDHEDEDLFAQPVANEHEARIGNLAQQNRARVIQFYFN</sequence>
<dbReference type="GO" id="GO:0046872">
    <property type="term" value="F:metal ion binding"/>
    <property type="evidence" value="ECO:0007669"/>
    <property type="project" value="UniProtKB-KW"/>
</dbReference>
<evidence type="ECO:0000256" key="11">
    <source>
        <dbReference type="ARBA" id="ARBA00030126"/>
    </source>
</evidence>
<evidence type="ECO:0000313" key="15">
    <source>
        <dbReference type="Proteomes" id="UP001168821"/>
    </source>
</evidence>
<dbReference type="InterPro" id="IPR045249">
    <property type="entry name" value="HARBI1-like"/>
</dbReference>
<comment type="caution">
    <text evidence="14">The sequence shown here is derived from an EMBL/GenBank/DDBJ whole genome shotgun (WGS) entry which is preliminary data.</text>
</comment>
<evidence type="ECO:0000259" key="13">
    <source>
        <dbReference type="Pfam" id="PF13359"/>
    </source>
</evidence>
<evidence type="ECO:0000313" key="14">
    <source>
        <dbReference type="EMBL" id="KAJ3661499.1"/>
    </source>
</evidence>
<evidence type="ECO:0000256" key="9">
    <source>
        <dbReference type="ARBA" id="ARBA00022801"/>
    </source>
</evidence>
<dbReference type="InterPro" id="IPR026103">
    <property type="entry name" value="HARBI1_animal"/>
</dbReference>
<dbReference type="GO" id="GO:0005634">
    <property type="term" value="C:nucleus"/>
    <property type="evidence" value="ECO:0007669"/>
    <property type="project" value="UniProtKB-SubCell"/>
</dbReference>
<proteinExistence type="inferred from homology"/>